<feature type="transmembrane region" description="Helical" evidence="1">
    <location>
        <begin position="619"/>
        <end position="638"/>
    </location>
</feature>
<feature type="domain" description="DUF6534" evidence="2">
    <location>
        <begin position="164"/>
        <end position="254"/>
    </location>
</feature>
<dbReference type="EMBL" id="VDMD01000006">
    <property type="protein sequence ID" value="TRM64771.1"/>
    <property type="molecule type" value="Genomic_DNA"/>
</dbReference>
<feature type="transmembrane region" description="Helical" evidence="1">
    <location>
        <begin position="587"/>
        <end position="607"/>
    </location>
</feature>
<evidence type="ECO:0000313" key="4">
    <source>
        <dbReference type="Proteomes" id="UP000320762"/>
    </source>
</evidence>
<dbReference type="AlphaFoldDB" id="A0A550CIX7"/>
<protein>
    <recommendedName>
        <fullName evidence="2">DUF6534 domain-containing protein</fullName>
    </recommendedName>
</protein>
<keyword evidence="4" id="KW-1185">Reference proteome</keyword>
<evidence type="ECO:0000256" key="1">
    <source>
        <dbReference type="SAM" id="Phobius"/>
    </source>
</evidence>
<evidence type="ECO:0000259" key="2">
    <source>
        <dbReference type="Pfam" id="PF20152"/>
    </source>
</evidence>
<feature type="transmembrane region" description="Helical" evidence="1">
    <location>
        <begin position="230"/>
        <end position="249"/>
    </location>
</feature>
<dbReference type="InterPro" id="IPR045339">
    <property type="entry name" value="DUF6534"/>
</dbReference>
<feature type="domain" description="DUF6534" evidence="2">
    <location>
        <begin position="553"/>
        <end position="642"/>
    </location>
</feature>
<keyword evidence="1" id="KW-1133">Transmembrane helix</keyword>
<feature type="transmembrane region" description="Helical" evidence="1">
    <location>
        <begin position="6"/>
        <end position="28"/>
    </location>
</feature>
<name>A0A550CIX7_9AGAR</name>
<comment type="caution">
    <text evidence="3">The sequence shown here is derived from an EMBL/GenBank/DDBJ whole genome shotgun (WGS) entry which is preliminary data.</text>
</comment>
<dbReference type="STRING" id="97359.A0A550CIX7"/>
<keyword evidence="1" id="KW-0812">Transmembrane</keyword>
<feature type="transmembrane region" description="Helical" evidence="1">
    <location>
        <begin position="118"/>
        <end position="139"/>
    </location>
</feature>
<feature type="transmembrane region" description="Helical" evidence="1">
    <location>
        <begin position="40"/>
        <end position="64"/>
    </location>
</feature>
<organism evidence="3 4">
    <name type="scientific">Schizophyllum amplum</name>
    <dbReference type="NCBI Taxonomy" id="97359"/>
    <lineage>
        <taxon>Eukaryota</taxon>
        <taxon>Fungi</taxon>
        <taxon>Dikarya</taxon>
        <taxon>Basidiomycota</taxon>
        <taxon>Agaricomycotina</taxon>
        <taxon>Agaricomycetes</taxon>
        <taxon>Agaricomycetidae</taxon>
        <taxon>Agaricales</taxon>
        <taxon>Schizophyllaceae</taxon>
        <taxon>Schizophyllum</taxon>
    </lineage>
</organism>
<feature type="transmembrane region" description="Helical" evidence="1">
    <location>
        <begin position="548"/>
        <end position="567"/>
    </location>
</feature>
<sequence>MFIPVNGPFMIAVDFACLLYGCYLVQLGRYFNSHSYRDKWLKYMAVALTIISGMTIGFGIASQYKVLVLNRGNPGIWSSSPWEFLLTPITTGLSAFLVQLFFASRIASFRRDAVGKTLSAIVSLVATLAFAGAIADMVVFVKNGSNALLLANMFTVARIWTVSSVVCDILIAGTMTFLLVSSRKQTHFRSTRDMIRRLIFQSIETGTVTAIVMILMLTCYETMSTVNSSYTVWELAIGPLYGNVMLFVLNARESMSSDEVLCNTSDPELPDSSRSCGADFSTDRADDVHPSVSGGLRGPERPMFCAAEAISWPYGLGTGVRVLHPHIEPSGFGNDVDQHLCCFTAVSSGNQKRSRYYIGHSLFLHSRQATPGASLWTMTPVATPADVAEMFVPVNGPFLISVDLSCLLYGCYLVQLCTYLSYHSQADKWLKYLALFITVDSGTTIGFAIASQYIILVKNAGNPDIWIANPWTTLTIPVTTGISAFSVQLFFAFRIAFFRRDLVGKGIAAIVSLVALLAFAGALADMAVYAANGSNTLELIDMHSVVRIWTVSSVICDALIAGTMTVLLVQSRKQTQYRSTQELLRRLILLSIESGTVTAVAMVLMLICYETMGTVNSVYMVWELSIGPLYGNVLLFVLNSRGNMVPGEVHCTSGDMQLSATHFSVAMINTGTRDDRLSEVACDADYRRAVPRDIKSVLPK</sequence>
<dbReference type="Proteomes" id="UP000320762">
    <property type="component" value="Unassembled WGS sequence"/>
</dbReference>
<dbReference type="Pfam" id="PF20152">
    <property type="entry name" value="DUF6534"/>
    <property type="match status" value="2"/>
</dbReference>
<feature type="transmembrane region" description="Helical" evidence="1">
    <location>
        <begin position="507"/>
        <end position="528"/>
    </location>
</feature>
<feature type="transmembrane region" description="Helical" evidence="1">
    <location>
        <begin position="159"/>
        <end position="178"/>
    </location>
</feature>
<keyword evidence="1" id="KW-0472">Membrane</keyword>
<evidence type="ECO:0000313" key="3">
    <source>
        <dbReference type="EMBL" id="TRM64771.1"/>
    </source>
</evidence>
<feature type="transmembrane region" description="Helical" evidence="1">
    <location>
        <begin position="84"/>
        <end position="106"/>
    </location>
</feature>
<accession>A0A550CIX7</accession>
<reference evidence="3 4" key="1">
    <citation type="journal article" date="2019" name="New Phytol.">
        <title>Comparative genomics reveals unique wood-decay strategies and fruiting body development in the Schizophyllaceae.</title>
        <authorList>
            <person name="Almasi E."/>
            <person name="Sahu N."/>
            <person name="Krizsan K."/>
            <person name="Balint B."/>
            <person name="Kovacs G.M."/>
            <person name="Kiss B."/>
            <person name="Cseklye J."/>
            <person name="Drula E."/>
            <person name="Henrissat B."/>
            <person name="Nagy I."/>
            <person name="Chovatia M."/>
            <person name="Adam C."/>
            <person name="LaButti K."/>
            <person name="Lipzen A."/>
            <person name="Riley R."/>
            <person name="Grigoriev I.V."/>
            <person name="Nagy L.G."/>
        </authorList>
    </citation>
    <scope>NUCLEOTIDE SEQUENCE [LARGE SCALE GENOMIC DNA]</scope>
    <source>
        <strain evidence="3 4">NL-1724</strain>
    </source>
</reference>
<proteinExistence type="predicted"/>
<gene>
    <name evidence="3" type="ORF">BD626DRAFT_567646</name>
</gene>
<dbReference type="PANTHER" id="PTHR40465">
    <property type="entry name" value="CHROMOSOME 1, WHOLE GENOME SHOTGUN SEQUENCE"/>
    <property type="match status" value="1"/>
</dbReference>
<feature type="transmembrane region" description="Helical" evidence="1">
    <location>
        <begin position="198"/>
        <end position="218"/>
    </location>
</feature>
<feature type="transmembrane region" description="Helical" evidence="1">
    <location>
        <begin position="432"/>
        <end position="454"/>
    </location>
</feature>
<dbReference type="OrthoDB" id="2869493at2759"/>
<dbReference type="PANTHER" id="PTHR40465:SF1">
    <property type="entry name" value="DUF6534 DOMAIN-CONTAINING PROTEIN"/>
    <property type="match status" value="1"/>
</dbReference>
<feature type="transmembrane region" description="Helical" evidence="1">
    <location>
        <begin position="474"/>
        <end position="495"/>
    </location>
</feature>